<sequence>MATGKTVIAFDLYGTLLSTESIAHELAKLYGEEKAASIAALWRRYQLEYTWRITSMGDYRTFSEITRGSLTHALSEHGFELSAGKTDQLMQAYDFLHVFPEIPAALKLVRENSNLVDAYIFSNGTLEMVGTSVKSSPDLGPHASLFKSLITVDDVKCYKPAARVYEHLVKEAGKEGSKSDVWLVSGNPFDVVGAKSAGLKAAWIDRAGKGWVDRLDTLHVPSIIATGVEDAVKSILGWVKDAKARTKS</sequence>
<dbReference type="SFLD" id="SFLDG01129">
    <property type="entry name" value="C1.5:_HAD__Beta-PGM__Phosphata"/>
    <property type="match status" value="1"/>
</dbReference>
<comment type="similarity">
    <text evidence="1">Belongs to the HAD-like hydrolase superfamily. S-2-haloalkanoic acid dehalogenase family.</text>
</comment>
<gene>
    <name evidence="3" type="ORF">JX265_008838</name>
</gene>
<dbReference type="GO" id="GO:0019120">
    <property type="term" value="F:hydrolase activity, acting on acid halide bonds, in C-halide compounds"/>
    <property type="evidence" value="ECO:0007669"/>
    <property type="project" value="InterPro"/>
</dbReference>
<comment type="caution">
    <text evidence="3">The sequence shown here is derived from an EMBL/GenBank/DDBJ whole genome shotgun (WGS) entry which is preliminary data.</text>
</comment>
<dbReference type="AlphaFoldDB" id="A0A9P9WHL9"/>
<accession>A0A9P9WHL9</accession>
<dbReference type="NCBIfam" id="TIGR01428">
    <property type="entry name" value="HAD_type_II"/>
    <property type="match status" value="1"/>
</dbReference>
<dbReference type="InterPro" id="IPR023198">
    <property type="entry name" value="PGP-like_dom2"/>
</dbReference>
<dbReference type="GO" id="GO:0016791">
    <property type="term" value="F:phosphatase activity"/>
    <property type="evidence" value="ECO:0007669"/>
    <property type="project" value="UniProtKB-ARBA"/>
</dbReference>
<name>A0A9P9WHL9_9PEZI</name>
<dbReference type="InterPro" id="IPR023214">
    <property type="entry name" value="HAD_sf"/>
</dbReference>
<dbReference type="InterPro" id="IPR006439">
    <property type="entry name" value="HAD-SF_hydro_IA"/>
</dbReference>
<dbReference type="InterPro" id="IPR051540">
    <property type="entry name" value="S-2-haloacid_dehalogenase"/>
</dbReference>
<dbReference type="InterPro" id="IPR006328">
    <property type="entry name" value="2-HAD"/>
</dbReference>
<dbReference type="Proteomes" id="UP000829685">
    <property type="component" value="Unassembled WGS sequence"/>
</dbReference>
<evidence type="ECO:0008006" key="5">
    <source>
        <dbReference type="Google" id="ProtNLM"/>
    </source>
</evidence>
<evidence type="ECO:0000256" key="2">
    <source>
        <dbReference type="ARBA" id="ARBA00022801"/>
    </source>
</evidence>
<proteinExistence type="inferred from homology"/>
<dbReference type="SFLD" id="SFLDS00003">
    <property type="entry name" value="Haloacid_Dehalogenase"/>
    <property type="match status" value="1"/>
</dbReference>
<evidence type="ECO:0000313" key="3">
    <source>
        <dbReference type="EMBL" id="KAI1863621.1"/>
    </source>
</evidence>
<organism evidence="3 4">
    <name type="scientific">Neoarthrinium moseri</name>
    <dbReference type="NCBI Taxonomy" id="1658444"/>
    <lineage>
        <taxon>Eukaryota</taxon>
        <taxon>Fungi</taxon>
        <taxon>Dikarya</taxon>
        <taxon>Ascomycota</taxon>
        <taxon>Pezizomycotina</taxon>
        <taxon>Sordariomycetes</taxon>
        <taxon>Xylariomycetidae</taxon>
        <taxon>Amphisphaeriales</taxon>
        <taxon>Apiosporaceae</taxon>
        <taxon>Neoarthrinium</taxon>
    </lineage>
</organism>
<dbReference type="PRINTS" id="PR00413">
    <property type="entry name" value="HADHALOGNASE"/>
</dbReference>
<dbReference type="SUPFAM" id="SSF56784">
    <property type="entry name" value="HAD-like"/>
    <property type="match status" value="1"/>
</dbReference>
<protein>
    <recommendedName>
        <fullName evidence="5">Haloacid dehalogenase</fullName>
    </recommendedName>
</protein>
<keyword evidence="4" id="KW-1185">Reference proteome</keyword>
<dbReference type="NCBIfam" id="TIGR01493">
    <property type="entry name" value="HAD-SF-IA-v2"/>
    <property type="match status" value="1"/>
</dbReference>
<dbReference type="Gene3D" id="3.40.50.1000">
    <property type="entry name" value="HAD superfamily/HAD-like"/>
    <property type="match status" value="1"/>
</dbReference>
<evidence type="ECO:0000256" key="1">
    <source>
        <dbReference type="ARBA" id="ARBA00008106"/>
    </source>
</evidence>
<reference evidence="3" key="1">
    <citation type="submission" date="2021-03" db="EMBL/GenBank/DDBJ databases">
        <title>Revisited historic fungal species revealed as producer of novel bioactive compounds through whole genome sequencing and comparative genomics.</title>
        <authorList>
            <person name="Vignolle G.A."/>
            <person name="Hochenegger N."/>
            <person name="Mach R.L."/>
            <person name="Mach-Aigner A.R."/>
            <person name="Javad Rahimi M."/>
            <person name="Salim K.A."/>
            <person name="Chan C.M."/>
            <person name="Lim L.B.L."/>
            <person name="Cai F."/>
            <person name="Druzhinina I.S."/>
            <person name="U'Ren J.M."/>
            <person name="Derntl C."/>
        </authorList>
    </citation>
    <scope>NUCLEOTIDE SEQUENCE</scope>
    <source>
        <strain evidence="3">TUCIM 5799</strain>
    </source>
</reference>
<evidence type="ECO:0000313" key="4">
    <source>
        <dbReference type="Proteomes" id="UP000829685"/>
    </source>
</evidence>
<dbReference type="Pfam" id="PF00702">
    <property type="entry name" value="Hydrolase"/>
    <property type="match status" value="1"/>
</dbReference>
<dbReference type="PANTHER" id="PTHR43316">
    <property type="entry name" value="HYDROLASE, HALOACID DELAHOGENASE-RELATED"/>
    <property type="match status" value="1"/>
</dbReference>
<dbReference type="Gene3D" id="1.10.150.240">
    <property type="entry name" value="Putative phosphatase, domain 2"/>
    <property type="match status" value="1"/>
</dbReference>
<keyword evidence="2" id="KW-0378">Hydrolase</keyword>
<dbReference type="InterPro" id="IPR036412">
    <property type="entry name" value="HAD-like_sf"/>
</dbReference>
<dbReference type="PANTHER" id="PTHR43316:SF3">
    <property type="entry name" value="HALOACID DEHALOGENASE, TYPE II (AFU_ORTHOLOGUE AFUA_2G07750)-RELATED"/>
    <property type="match status" value="1"/>
</dbReference>
<dbReference type="EMBL" id="JAFIMR010000025">
    <property type="protein sequence ID" value="KAI1863621.1"/>
    <property type="molecule type" value="Genomic_DNA"/>
</dbReference>